<name>A0A915CRW8_9BILA</name>
<dbReference type="AlphaFoldDB" id="A0A915CRW8"/>
<dbReference type="WBParaSite" id="jg11981">
    <property type="protein sequence ID" value="jg11981"/>
    <property type="gene ID" value="jg11981"/>
</dbReference>
<evidence type="ECO:0000313" key="2">
    <source>
        <dbReference type="Proteomes" id="UP000887574"/>
    </source>
</evidence>
<proteinExistence type="predicted"/>
<accession>A0A915CRW8</accession>
<evidence type="ECO:0000256" key="1">
    <source>
        <dbReference type="SAM" id="MobiDB-lite"/>
    </source>
</evidence>
<feature type="region of interest" description="Disordered" evidence="1">
    <location>
        <begin position="25"/>
        <end position="49"/>
    </location>
</feature>
<sequence>MAEAKLEPANPKTLQGLKISEPYKMRGKKSFSSTTTGMPGFDECGDSSIGTRKNISSGVVLTAPELFR</sequence>
<evidence type="ECO:0000313" key="3">
    <source>
        <dbReference type="WBParaSite" id="jg11981"/>
    </source>
</evidence>
<keyword evidence="2" id="KW-1185">Reference proteome</keyword>
<reference evidence="3" key="1">
    <citation type="submission" date="2022-11" db="UniProtKB">
        <authorList>
            <consortium name="WormBaseParasite"/>
        </authorList>
    </citation>
    <scope>IDENTIFICATION</scope>
</reference>
<organism evidence="2 3">
    <name type="scientific">Ditylenchus dipsaci</name>
    <dbReference type="NCBI Taxonomy" id="166011"/>
    <lineage>
        <taxon>Eukaryota</taxon>
        <taxon>Metazoa</taxon>
        <taxon>Ecdysozoa</taxon>
        <taxon>Nematoda</taxon>
        <taxon>Chromadorea</taxon>
        <taxon>Rhabditida</taxon>
        <taxon>Tylenchina</taxon>
        <taxon>Tylenchomorpha</taxon>
        <taxon>Sphaerularioidea</taxon>
        <taxon>Anguinidae</taxon>
        <taxon>Anguininae</taxon>
        <taxon>Ditylenchus</taxon>
    </lineage>
</organism>
<dbReference type="Proteomes" id="UP000887574">
    <property type="component" value="Unplaced"/>
</dbReference>
<protein>
    <submittedName>
        <fullName evidence="3">Uncharacterized protein</fullName>
    </submittedName>
</protein>